<dbReference type="Proteomes" id="UP001250538">
    <property type="component" value="Unassembled WGS sequence"/>
</dbReference>
<dbReference type="PANTHER" id="PTHR43280:SF28">
    <property type="entry name" value="HTH-TYPE TRANSCRIPTIONAL ACTIVATOR RHAS"/>
    <property type="match status" value="1"/>
</dbReference>
<name>A0AAJ2K4H6_9BACL</name>
<keyword evidence="6" id="KW-1185">Reference proteome</keyword>
<dbReference type="InterPro" id="IPR009057">
    <property type="entry name" value="Homeodomain-like_sf"/>
</dbReference>
<dbReference type="InterPro" id="IPR018060">
    <property type="entry name" value="HTH_AraC"/>
</dbReference>
<dbReference type="EMBL" id="JAVYAA010000009">
    <property type="protein sequence ID" value="MDT8979912.1"/>
    <property type="molecule type" value="Genomic_DNA"/>
</dbReference>
<dbReference type="SUPFAM" id="SSF51182">
    <property type="entry name" value="RmlC-like cupins"/>
    <property type="match status" value="1"/>
</dbReference>
<dbReference type="SMART" id="SM00342">
    <property type="entry name" value="HTH_ARAC"/>
    <property type="match status" value="1"/>
</dbReference>
<accession>A0AAJ2K4H6</accession>
<keyword evidence="2" id="KW-0238">DNA-binding</keyword>
<organism evidence="5 6">
    <name type="scientific">Paenibacillus suaedae</name>
    <dbReference type="NCBI Taxonomy" id="3077233"/>
    <lineage>
        <taxon>Bacteria</taxon>
        <taxon>Bacillati</taxon>
        <taxon>Bacillota</taxon>
        <taxon>Bacilli</taxon>
        <taxon>Bacillales</taxon>
        <taxon>Paenibacillaceae</taxon>
        <taxon>Paenibacillus</taxon>
    </lineage>
</organism>
<dbReference type="SUPFAM" id="SSF46689">
    <property type="entry name" value="Homeodomain-like"/>
    <property type="match status" value="2"/>
</dbReference>
<evidence type="ECO:0000256" key="3">
    <source>
        <dbReference type="ARBA" id="ARBA00023163"/>
    </source>
</evidence>
<feature type="domain" description="HTH araC/xylS-type" evidence="4">
    <location>
        <begin position="204"/>
        <end position="302"/>
    </location>
</feature>
<comment type="caution">
    <text evidence="5">The sequence shown here is derived from an EMBL/GenBank/DDBJ whole genome shotgun (WGS) entry which is preliminary data.</text>
</comment>
<dbReference type="InterPro" id="IPR011051">
    <property type="entry name" value="RmlC_Cupin_sf"/>
</dbReference>
<dbReference type="CDD" id="cd02208">
    <property type="entry name" value="cupin_RmlC-like"/>
    <property type="match status" value="1"/>
</dbReference>
<evidence type="ECO:0000259" key="4">
    <source>
        <dbReference type="PROSITE" id="PS01124"/>
    </source>
</evidence>
<dbReference type="InterPro" id="IPR014710">
    <property type="entry name" value="RmlC-like_jellyroll"/>
</dbReference>
<dbReference type="RefSeq" id="WP_315747282.1">
    <property type="nucleotide sequence ID" value="NZ_JAVYAA010000009.1"/>
</dbReference>
<evidence type="ECO:0000313" key="6">
    <source>
        <dbReference type="Proteomes" id="UP001250538"/>
    </source>
</evidence>
<dbReference type="GO" id="GO:0003700">
    <property type="term" value="F:DNA-binding transcription factor activity"/>
    <property type="evidence" value="ECO:0007669"/>
    <property type="project" value="InterPro"/>
</dbReference>
<dbReference type="Pfam" id="PF12833">
    <property type="entry name" value="HTH_18"/>
    <property type="match status" value="1"/>
</dbReference>
<dbReference type="Pfam" id="PF02311">
    <property type="entry name" value="AraC_binding"/>
    <property type="match status" value="1"/>
</dbReference>
<keyword evidence="3" id="KW-0804">Transcription</keyword>
<keyword evidence="1" id="KW-0805">Transcription regulation</keyword>
<dbReference type="InterPro" id="IPR003313">
    <property type="entry name" value="AraC-bd"/>
</dbReference>
<reference evidence="6" key="1">
    <citation type="submission" date="2023-09" db="EMBL/GenBank/DDBJ databases">
        <title>Paenibacillus sp. chi10 Genome sequencing and assembly.</title>
        <authorList>
            <person name="Kim I."/>
        </authorList>
    </citation>
    <scope>NUCLEOTIDE SEQUENCE [LARGE SCALE GENOMIC DNA]</scope>
    <source>
        <strain evidence="6">chi10</strain>
    </source>
</reference>
<dbReference type="AlphaFoldDB" id="A0AAJ2K4H6"/>
<dbReference type="InterPro" id="IPR020449">
    <property type="entry name" value="Tscrpt_reg_AraC-type_HTH"/>
</dbReference>
<evidence type="ECO:0000313" key="5">
    <source>
        <dbReference type="EMBL" id="MDT8979912.1"/>
    </source>
</evidence>
<dbReference type="PRINTS" id="PR00032">
    <property type="entry name" value="HTHARAC"/>
</dbReference>
<sequence>MMNASPIAYKKANHALNIYATQIDCGPVRYRVHYWGFMPQHYHNTLHRHSFFEMCYVMEGSGEYIDDGKHYPLSSGTSFCSRPGIWHQIRSDEGLALCYVAFDIIESDSADAYARAYQVLAQDAVPVIPSAEKSATAALWGALLYMFDNANGQGQAAYPIAVLQSTAGALLYSMLPLFAPHTYQLPEVSIGAANISVGTNDLFRRACLYLADNLSEPLSLEIVAQHLHISPRHLSRLFMQHGGQTFVHYVQERRIQLAKELLLDTDAAIKHIAAQCGFESVHYFTRVFTQLLGVSPARYRRRYLHRARPDTDPSQRPNA</sequence>
<proteinExistence type="predicted"/>
<dbReference type="Gene3D" id="1.10.10.60">
    <property type="entry name" value="Homeodomain-like"/>
    <property type="match status" value="2"/>
</dbReference>
<dbReference type="GO" id="GO:0043565">
    <property type="term" value="F:sequence-specific DNA binding"/>
    <property type="evidence" value="ECO:0007669"/>
    <property type="project" value="InterPro"/>
</dbReference>
<protein>
    <submittedName>
        <fullName evidence="5">AraC family transcriptional regulator</fullName>
    </submittedName>
</protein>
<dbReference type="PANTHER" id="PTHR43280">
    <property type="entry name" value="ARAC-FAMILY TRANSCRIPTIONAL REGULATOR"/>
    <property type="match status" value="1"/>
</dbReference>
<dbReference type="Gene3D" id="2.60.120.10">
    <property type="entry name" value="Jelly Rolls"/>
    <property type="match status" value="1"/>
</dbReference>
<dbReference type="PROSITE" id="PS01124">
    <property type="entry name" value="HTH_ARAC_FAMILY_2"/>
    <property type="match status" value="1"/>
</dbReference>
<evidence type="ECO:0000256" key="1">
    <source>
        <dbReference type="ARBA" id="ARBA00023015"/>
    </source>
</evidence>
<gene>
    <name evidence="5" type="ORF">RQP50_27110</name>
</gene>
<evidence type="ECO:0000256" key="2">
    <source>
        <dbReference type="ARBA" id="ARBA00023125"/>
    </source>
</evidence>